<comment type="caution">
    <text evidence="3">The sequence shown here is derived from an EMBL/GenBank/DDBJ whole genome shotgun (WGS) entry which is preliminary data.</text>
</comment>
<dbReference type="Pfam" id="PF14638">
    <property type="entry name" value="FNIP_C"/>
    <property type="match status" value="1"/>
</dbReference>
<sequence length="274" mass="31010">NSALEEAVEKFIDSFVNMYITPRIQRPLWLNMSTFPRTKPTLATSFMTELNHLLNNFDTEPSWVPTVAPVLGTDDRNRKSLSYDPLWAQLSDLYGMIAASEPIMCRTIVYGAHANTVRRILFVLSYFIRCNEVFEDADLDGCDMDDPLNLFGTNKQSINTTEILSQNSDKSSPITSETSGSPSNSRRTSETGFPFGVSMDEFIDVPMPKSTRKRTIPNPDSPTDYHTDELYSRSYGRSLMAGYCEAYQPDFVLMGLPKLDFQDLLESDLRESVQ</sequence>
<dbReference type="PRINTS" id="PR02073">
    <property type="entry name" value="FOLLICULNIP1"/>
</dbReference>
<evidence type="ECO:0000259" key="2">
    <source>
        <dbReference type="PROSITE" id="PS51836"/>
    </source>
</evidence>
<feature type="domain" description="UDENN FNIP1/2-type" evidence="2">
    <location>
        <begin position="1"/>
        <end position="274"/>
    </location>
</feature>
<dbReference type="GO" id="GO:0051087">
    <property type="term" value="F:protein-folding chaperone binding"/>
    <property type="evidence" value="ECO:0007669"/>
    <property type="project" value="TreeGrafter"/>
</dbReference>
<evidence type="ECO:0000256" key="1">
    <source>
        <dbReference type="SAM" id="MobiDB-lite"/>
    </source>
</evidence>
<dbReference type="PANTHER" id="PTHR21634">
    <property type="entry name" value="RE13835P"/>
    <property type="match status" value="1"/>
</dbReference>
<accession>A0A9N9H9L4</accession>
<dbReference type="InterPro" id="IPR028086">
    <property type="entry name" value="FNIP_C_dom"/>
</dbReference>
<protein>
    <submittedName>
        <fullName evidence="3">7397_t:CDS:1</fullName>
    </submittedName>
</protein>
<proteinExistence type="predicted"/>
<feature type="non-terminal residue" evidence="3">
    <location>
        <position position="1"/>
    </location>
</feature>
<dbReference type="Proteomes" id="UP000789572">
    <property type="component" value="Unassembled WGS sequence"/>
</dbReference>
<organism evidence="3 4">
    <name type="scientific">Paraglomus occultum</name>
    <dbReference type="NCBI Taxonomy" id="144539"/>
    <lineage>
        <taxon>Eukaryota</taxon>
        <taxon>Fungi</taxon>
        <taxon>Fungi incertae sedis</taxon>
        <taxon>Mucoromycota</taxon>
        <taxon>Glomeromycotina</taxon>
        <taxon>Glomeromycetes</taxon>
        <taxon>Paraglomerales</taxon>
        <taxon>Paraglomeraceae</taxon>
        <taxon>Paraglomus</taxon>
    </lineage>
</organism>
<dbReference type="GO" id="GO:0005737">
    <property type="term" value="C:cytoplasm"/>
    <property type="evidence" value="ECO:0007669"/>
    <property type="project" value="UniProtKB-ARBA"/>
</dbReference>
<feature type="non-terminal residue" evidence="3">
    <location>
        <position position="274"/>
    </location>
</feature>
<feature type="region of interest" description="Disordered" evidence="1">
    <location>
        <begin position="162"/>
        <end position="193"/>
    </location>
</feature>
<gene>
    <name evidence="3" type="ORF">POCULU_LOCUS10353</name>
</gene>
<name>A0A9N9H9L4_9GLOM</name>
<dbReference type="PROSITE" id="PS51836">
    <property type="entry name" value="DENN_FNIP12"/>
    <property type="match status" value="1"/>
</dbReference>
<dbReference type="InterPro" id="IPR037545">
    <property type="entry name" value="DENN_FNIP1/2"/>
</dbReference>
<reference evidence="3" key="1">
    <citation type="submission" date="2021-06" db="EMBL/GenBank/DDBJ databases">
        <authorList>
            <person name="Kallberg Y."/>
            <person name="Tangrot J."/>
            <person name="Rosling A."/>
        </authorList>
    </citation>
    <scope>NUCLEOTIDE SEQUENCE</scope>
    <source>
        <strain evidence="3">IA702</strain>
    </source>
</reference>
<dbReference type="OrthoDB" id="10051712at2759"/>
<dbReference type="Pfam" id="PF14637">
    <property type="entry name" value="FNIP_M"/>
    <property type="match status" value="1"/>
</dbReference>
<evidence type="ECO:0000313" key="4">
    <source>
        <dbReference type="Proteomes" id="UP000789572"/>
    </source>
</evidence>
<keyword evidence="4" id="KW-1185">Reference proteome</keyword>
<dbReference type="GO" id="GO:0042030">
    <property type="term" value="F:ATPase inhibitor activity"/>
    <property type="evidence" value="ECO:0007669"/>
    <property type="project" value="TreeGrafter"/>
</dbReference>
<dbReference type="AlphaFoldDB" id="A0A9N9H9L4"/>
<dbReference type="InterPro" id="IPR026156">
    <property type="entry name" value="FNIP_fam"/>
</dbReference>
<feature type="compositionally biased region" description="Polar residues" evidence="1">
    <location>
        <begin position="162"/>
        <end position="186"/>
    </location>
</feature>
<dbReference type="InterPro" id="IPR028085">
    <property type="entry name" value="FNIP_mid_dom"/>
</dbReference>
<dbReference type="EMBL" id="CAJVPJ010005148">
    <property type="protein sequence ID" value="CAG8658906.1"/>
    <property type="molecule type" value="Genomic_DNA"/>
</dbReference>
<dbReference type="PANTHER" id="PTHR21634:SF9">
    <property type="entry name" value="RE13835P"/>
    <property type="match status" value="1"/>
</dbReference>
<evidence type="ECO:0000313" key="3">
    <source>
        <dbReference type="EMBL" id="CAG8658906.1"/>
    </source>
</evidence>